<comment type="caution">
    <text evidence="1">The sequence shown here is derived from an EMBL/GenBank/DDBJ whole genome shotgun (WGS) entry which is preliminary data.</text>
</comment>
<gene>
    <name evidence="1" type="ORF">DPEC_G00052470</name>
</gene>
<reference evidence="1" key="1">
    <citation type="submission" date="2021-05" db="EMBL/GenBank/DDBJ databases">
        <authorList>
            <person name="Pan Q."/>
            <person name="Jouanno E."/>
            <person name="Zahm M."/>
            <person name="Klopp C."/>
            <person name="Cabau C."/>
            <person name="Louis A."/>
            <person name="Berthelot C."/>
            <person name="Parey E."/>
            <person name="Roest Crollius H."/>
            <person name="Montfort J."/>
            <person name="Robinson-Rechavi M."/>
            <person name="Bouchez O."/>
            <person name="Lampietro C."/>
            <person name="Lopez Roques C."/>
            <person name="Donnadieu C."/>
            <person name="Postlethwait J."/>
            <person name="Bobe J."/>
            <person name="Dillon D."/>
            <person name="Chandos A."/>
            <person name="von Hippel F."/>
            <person name="Guiguen Y."/>
        </authorList>
    </citation>
    <scope>NUCLEOTIDE SEQUENCE</scope>
    <source>
        <strain evidence="1">YG-Jan2019</strain>
    </source>
</reference>
<accession>A0ACC2HBI6</accession>
<name>A0ACC2HBI6_DALPE</name>
<dbReference type="EMBL" id="CM055731">
    <property type="protein sequence ID" value="KAJ8013361.1"/>
    <property type="molecule type" value="Genomic_DNA"/>
</dbReference>
<sequence>MSCDSRHLECVHLTPVFKWEPVRGFSRVLGPQPGGRGSMSLWDKRGPYLCFCPRHHDRQGLERDQGVSLSHSLWPRKPWSQEALELRGDVGSLLWSQRCPALLSDRAARLTHADMWRSPLGTSACTSAHVPV</sequence>
<evidence type="ECO:0000313" key="1">
    <source>
        <dbReference type="EMBL" id="KAJ8013361.1"/>
    </source>
</evidence>
<evidence type="ECO:0000313" key="2">
    <source>
        <dbReference type="Proteomes" id="UP001157502"/>
    </source>
</evidence>
<keyword evidence="2" id="KW-1185">Reference proteome</keyword>
<dbReference type="Proteomes" id="UP001157502">
    <property type="component" value="Chromosome 4"/>
</dbReference>
<protein>
    <submittedName>
        <fullName evidence="1">Uncharacterized protein</fullName>
    </submittedName>
</protein>
<proteinExistence type="predicted"/>
<organism evidence="1 2">
    <name type="scientific">Dallia pectoralis</name>
    <name type="common">Alaska blackfish</name>
    <dbReference type="NCBI Taxonomy" id="75939"/>
    <lineage>
        <taxon>Eukaryota</taxon>
        <taxon>Metazoa</taxon>
        <taxon>Chordata</taxon>
        <taxon>Craniata</taxon>
        <taxon>Vertebrata</taxon>
        <taxon>Euteleostomi</taxon>
        <taxon>Actinopterygii</taxon>
        <taxon>Neopterygii</taxon>
        <taxon>Teleostei</taxon>
        <taxon>Protacanthopterygii</taxon>
        <taxon>Esociformes</taxon>
        <taxon>Umbridae</taxon>
        <taxon>Dallia</taxon>
    </lineage>
</organism>